<dbReference type="InParanoid" id="A0A2P5B573"/>
<evidence type="ECO:0000256" key="2">
    <source>
        <dbReference type="SAM" id="SignalP"/>
    </source>
</evidence>
<evidence type="ECO:0000313" key="4">
    <source>
        <dbReference type="Proteomes" id="UP000237000"/>
    </source>
</evidence>
<feature type="compositionally biased region" description="Polar residues" evidence="1">
    <location>
        <begin position="51"/>
        <end position="60"/>
    </location>
</feature>
<organism evidence="3 4">
    <name type="scientific">Trema orientale</name>
    <name type="common">Charcoal tree</name>
    <name type="synonym">Celtis orientalis</name>
    <dbReference type="NCBI Taxonomy" id="63057"/>
    <lineage>
        <taxon>Eukaryota</taxon>
        <taxon>Viridiplantae</taxon>
        <taxon>Streptophyta</taxon>
        <taxon>Embryophyta</taxon>
        <taxon>Tracheophyta</taxon>
        <taxon>Spermatophyta</taxon>
        <taxon>Magnoliopsida</taxon>
        <taxon>eudicotyledons</taxon>
        <taxon>Gunneridae</taxon>
        <taxon>Pentapetalae</taxon>
        <taxon>rosids</taxon>
        <taxon>fabids</taxon>
        <taxon>Rosales</taxon>
        <taxon>Cannabaceae</taxon>
        <taxon>Trema</taxon>
    </lineage>
</organism>
<keyword evidence="4" id="KW-1185">Reference proteome</keyword>
<proteinExistence type="predicted"/>
<dbReference type="Proteomes" id="UP000237000">
    <property type="component" value="Unassembled WGS sequence"/>
</dbReference>
<sequence length="85" mass="9504">MFMSRRSTNTTQVKVLFMILLMSILALHRVSGARLLLHEKMEDLEKKVPAGSTSSESSDNIDGDQGFFATVNREVPSCPDPLHNR</sequence>
<keyword evidence="2" id="KW-0732">Signal</keyword>
<feature type="chain" id="PRO_5015138414" evidence="2">
    <location>
        <begin position="33"/>
        <end position="85"/>
    </location>
</feature>
<reference evidence="4" key="1">
    <citation type="submission" date="2016-06" db="EMBL/GenBank/DDBJ databases">
        <title>Parallel loss of symbiosis genes in relatives of nitrogen-fixing non-legume Parasponia.</title>
        <authorList>
            <person name="Van Velzen R."/>
            <person name="Holmer R."/>
            <person name="Bu F."/>
            <person name="Rutten L."/>
            <person name="Van Zeijl A."/>
            <person name="Liu W."/>
            <person name="Santuari L."/>
            <person name="Cao Q."/>
            <person name="Sharma T."/>
            <person name="Shen D."/>
            <person name="Roswanjaya Y."/>
            <person name="Wardhani T."/>
            <person name="Kalhor M.S."/>
            <person name="Jansen J."/>
            <person name="Van den Hoogen J."/>
            <person name="Gungor B."/>
            <person name="Hartog M."/>
            <person name="Hontelez J."/>
            <person name="Verver J."/>
            <person name="Yang W.-C."/>
            <person name="Schijlen E."/>
            <person name="Repin R."/>
            <person name="Schilthuizen M."/>
            <person name="Schranz E."/>
            <person name="Heidstra R."/>
            <person name="Miyata K."/>
            <person name="Fedorova E."/>
            <person name="Kohlen W."/>
            <person name="Bisseling T."/>
            <person name="Smit S."/>
            <person name="Geurts R."/>
        </authorList>
    </citation>
    <scope>NUCLEOTIDE SEQUENCE [LARGE SCALE GENOMIC DNA]</scope>
    <source>
        <strain evidence="4">cv. RG33-2</strain>
    </source>
</reference>
<feature type="signal peptide" evidence="2">
    <location>
        <begin position="1"/>
        <end position="32"/>
    </location>
</feature>
<evidence type="ECO:0000313" key="3">
    <source>
        <dbReference type="EMBL" id="PON43941.1"/>
    </source>
</evidence>
<gene>
    <name evidence="3" type="ORF">TorRG33x02_332380</name>
</gene>
<dbReference type="AlphaFoldDB" id="A0A2P5B573"/>
<accession>A0A2P5B573</accession>
<comment type="caution">
    <text evidence="3">The sequence shown here is derived from an EMBL/GenBank/DDBJ whole genome shotgun (WGS) entry which is preliminary data.</text>
</comment>
<evidence type="ECO:0000256" key="1">
    <source>
        <dbReference type="SAM" id="MobiDB-lite"/>
    </source>
</evidence>
<dbReference type="OrthoDB" id="1162740at2759"/>
<feature type="region of interest" description="Disordered" evidence="1">
    <location>
        <begin position="46"/>
        <end position="65"/>
    </location>
</feature>
<dbReference type="EMBL" id="JXTC01000604">
    <property type="protein sequence ID" value="PON43941.1"/>
    <property type="molecule type" value="Genomic_DNA"/>
</dbReference>
<name>A0A2P5B573_TREOI</name>
<protein>
    <submittedName>
        <fullName evidence="3">CLAVATA3/ESR-RELATED</fullName>
    </submittedName>
</protein>